<feature type="compositionally biased region" description="Low complexity" evidence="1">
    <location>
        <begin position="32"/>
        <end position="41"/>
    </location>
</feature>
<dbReference type="EMBL" id="CM008049">
    <property type="protein sequence ID" value="PAN22370.2"/>
    <property type="molecule type" value="Genomic_DNA"/>
</dbReference>
<proteinExistence type="predicted"/>
<dbReference type="Proteomes" id="UP000243499">
    <property type="component" value="Chromosome 4"/>
</dbReference>
<reference evidence="2" key="1">
    <citation type="submission" date="2018-04" db="EMBL/GenBank/DDBJ databases">
        <title>WGS assembly of Panicum hallii.</title>
        <authorList>
            <person name="Lovell J."/>
            <person name="Jenkins J."/>
            <person name="Lowry D."/>
            <person name="Mamidi S."/>
            <person name="Sreedasyam A."/>
            <person name="Weng X."/>
            <person name="Barry K."/>
            <person name="Bonette J."/>
            <person name="Campitelli B."/>
            <person name="Daum C."/>
            <person name="Gordon S."/>
            <person name="Gould B."/>
            <person name="Lipzen A."/>
            <person name="Macqueen A."/>
            <person name="Palacio-Mejia J."/>
            <person name="Plott C."/>
            <person name="Shakirov E."/>
            <person name="Shu S."/>
            <person name="Yoshinaga Y."/>
            <person name="Zane M."/>
            <person name="Rokhsar D."/>
            <person name="Grimwood J."/>
            <person name="Schmutz J."/>
            <person name="Juenger T."/>
        </authorList>
    </citation>
    <scope>NUCLEOTIDE SEQUENCE [LARGE SCALE GENOMIC DNA]</scope>
    <source>
        <strain evidence="2">FIL2</strain>
    </source>
</reference>
<feature type="compositionally biased region" description="Basic and acidic residues" evidence="1">
    <location>
        <begin position="212"/>
        <end position="221"/>
    </location>
</feature>
<protein>
    <submittedName>
        <fullName evidence="2">Uncharacterized protein</fullName>
    </submittedName>
</protein>
<dbReference type="AlphaFoldDB" id="A0A2S3HGR8"/>
<dbReference type="Gramene" id="PAN22370">
    <property type="protein sequence ID" value="PAN22370"/>
    <property type="gene ID" value="PAHAL_4G013600"/>
</dbReference>
<feature type="compositionally biased region" description="Polar residues" evidence="1">
    <location>
        <begin position="136"/>
        <end position="145"/>
    </location>
</feature>
<evidence type="ECO:0000313" key="2">
    <source>
        <dbReference type="EMBL" id="PAN22370.2"/>
    </source>
</evidence>
<accession>A0A2S3HGR8</accession>
<feature type="region of interest" description="Disordered" evidence="1">
    <location>
        <begin position="1"/>
        <end position="77"/>
    </location>
</feature>
<feature type="region of interest" description="Disordered" evidence="1">
    <location>
        <begin position="90"/>
        <end position="221"/>
    </location>
</feature>
<organism evidence="2">
    <name type="scientific">Panicum hallii</name>
    <dbReference type="NCBI Taxonomy" id="206008"/>
    <lineage>
        <taxon>Eukaryota</taxon>
        <taxon>Viridiplantae</taxon>
        <taxon>Streptophyta</taxon>
        <taxon>Embryophyta</taxon>
        <taxon>Tracheophyta</taxon>
        <taxon>Spermatophyta</taxon>
        <taxon>Magnoliopsida</taxon>
        <taxon>Liliopsida</taxon>
        <taxon>Poales</taxon>
        <taxon>Poaceae</taxon>
        <taxon>PACMAD clade</taxon>
        <taxon>Panicoideae</taxon>
        <taxon>Panicodae</taxon>
        <taxon>Paniceae</taxon>
        <taxon>Panicinae</taxon>
        <taxon>Panicum</taxon>
        <taxon>Panicum sect. Panicum</taxon>
    </lineage>
</organism>
<feature type="compositionally biased region" description="Basic and acidic residues" evidence="1">
    <location>
        <begin position="146"/>
        <end position="159"/>
    </location>
</feature>
<gene>
    <name evidence="2" type="ORF">PAHAL_4G013600</name>
</gene>
<evidence type="ECO:0000256" key="1">
    <source>
        <dbReference type="SAM" id="MobiDB-lite"/>
    </source>
</evidence>
<sequence>MEDLFLRIPPTGWKAWHSYPRSRSVSHRRAPSPSSQSMNSSIGIEDEGPTGHSPAPHRPGWTHLRPPPNRIEASPVRDLPLLLRPLGRARPIRQSHFPSNGAGALKAAAMPRAVAPRSSVTASPCRFAELPPRGSSYPSWEASNPSERRGHGGAKEPPPRGRRGRTSGQRHWCVGRVSNHPSDVRRRRPPKLQTLAEGARAEGPWRSRQGKGRNDLCDLQS</sequence>
<name>A0A2S3HGR8_9POAL</name>